<dbReference type="Gene3D" id="2.30.110.10">
    <property type="entry name" value="Electron Transport, Fmn-binding Protein, Chain A"/>
    <property type="match status" value="1"/>
</dbReference>
<dbReference type="GO" id="GO:0010181">
    <property type="term" value="F:FMN binding"/>
    <property type="evidence" value="ECO:0007669"/>
    <property type="project" value="InterPro"/>
</dbReference>
<evidence type="ECO:0000256" key="1">
    <source>
        <dbReference type="ARBA" id="ARBA00008898"/>
    </source>
</evidence>
<dbReference type="AlphaFoldDB" id="A0A2U2BJN0"/>
<dbReference type="SUPFAM" id="SSF50475">
    <property type="entry name" value="FMN-binding split barrel"/>
    <property type="match status" value="1"/>
</dbReference>
<evidence type="ECO:0000256" key="2">
    <source>
        <dbReference type="ARBA" id="ARBA00023002"/>
    </source>
</evidence>
<evidence type="ECO:0000259" key="3">
    <source>
        <dbReference type="SMART" id="SM00903"/>
    </source>
</evidence>
<dbReference type="Proteomes" id="UP001211866">
    <property type="component" value="Chromosome"/>
</dbReference>
<dbReference type="InterPro" id="IPR002563">
    <property type="entry name" value="Flavin_Rdtase-like_dom"/>
</dbReference>
<accession>A0A2U2BJN0</accession>
<sequence length="181" mass="19612">MPVELASLPTDQALHVPGVSAEQFKLAMRHLGGTANVITVEHQGQRSGLTATSVTSVAADPAEVLVCVNQSSSSWPLMRDSGLFGVNILGVEQAGMALQFAGFKGEQGDARYAGHDWLRTEHGIWLARQAPAALACQIVEVIERHSHALVLGRVLQVHHAEQEQDSPLLYWQGRFGRFQGQ</sequence>
<dbReference type="EMBL" id="QEXO01000003">
    <property type="protein sequence ID" value="PWE14199.1"/>
    <property type="molecule type" value="Genomic_DNA"/>
</dbReference>
<reference evidence="4 6" key="1">
    <citation type="submission" date="2018-05" db="EMBL/GenBank/DDBJ databases">
        <title>Genome Sequence of an Efficient Indole-Degrading Bacterium, Alcaligenes sp.YBY.</title>
        <authorList>
            <person name="Yang B."/>
        </authorList>
    </citation>
    <scope>NUCLEOTIDE SEQUENCE [LARGE SCALE GENOMIC DNA]</scope>
    <source>
        <strain evidence="4 6">YBY</strain>
    </source>
</reference>
<proteinExistence type="inferred from homology"/>
<dbReference type="OrthoDB" id="8525727at2"/>
<evidence type="ECO:0000313" key="4">
    <source>
        <dbReference type="EMBL" id="PWE14199.1"/>
    </source>
</evidence>
<evidence type="ECO:0000313" key="5">
    <source>
        <dbReference type="EMBL" id="WBM38140.1"/>
    </source>
</evidence>
<dbReference type="SMART" id="SM00903">
    <property type="entry name" value="Flavin_Reduct"/>
    <property type="match status" value="1"/>
</dbReference>
<keyword evidence="2" id="KW-0560">Oxidoreductase</keyword>
<dbReference type="Pfam" id="PF01613">
    <property type="entry name" value="Flavin_Reduct"/>
    <property type="match status" value="1"/>
</dbReference>
<name>A0A2U2BJN0_ALCFA</name>
<evidence type="ECO:0000313" key="7">
    <source>
        <dbReference type="Proteomes" id="UP001211866"/>
    </source>
</evidence>
<reference evidence="4 6" key="2">
    <citation type="submission" date="2018-05" db="EMBL/GenBank/DDBJ databases">
        <authorList>
            <person name="Lanie J.A."/>
            <person name="Ng W.-L."/>
            <person name="Kazmierczak K.M."/>
            <person name="Andrzejewski T.M."/>
            <person name="Davidsen T.M."/>
            <person name="Wayne K.J."/>
            <person name="Tettelin H."/>
            <person name="Glass J.I."/>
            <person name="Rusch D."/>
            <person name="Podicherti R."/>
            <person name="Tsui H.-C.T."/>
            <person name="Winkler M.E."/>
        </authorList>
    </citation>
    <scope>NUCLEOTIDE SEQUENCE [LARGE SCALE GENOMIC DNA]</scope>
    <source>
        <strain evidence="4 6">YBY</strain>
    </source>
</reference>
<dbReference type="Proteomes" id="UP000245216">
    <property type="component" value="Unassembled WGS sequence"/>
</dbReference>
<dbReference type="InterPro" id="IPR050268">
    <property type="entry name" value="NADH-dep_flavin_reductase"/>
</dbReference>
<reference evidence="5 7" key="3">
    <citation type="submission" date="2022-05" db="EMBL/GenBank/DDBJ databases">
        <title>Complete sequence of strain NY11312.</title>
        <authorList>
            <person name="Zhou D."/>
        </authorList>
    </citation>
    <scope>NUCLEOTIDE SEQUENCE [LARGE SCALE GENOMIC DNA]</scope>
    <source>
        <strain evidence="5 7">NY11312</strain>
    </source>
</reference>
<dbReference type="InterPro" id="IPR012349">
    <property type="entry name" value="Split_barrel_FMN-bd"/>
</dbReference>
<keyword evidence="7" id="KW-1185">Reference proteome</keyword>
<protein>
    <submittedName>
        <fullName evidence="4 5">Flavin reductase</fullName>
    </submittedName>
</protein>
<dbReference type="GO" id="GO:0042602">
    <property type="term" value="F:riboflavin reductase (NADPH) activity"/>
    <property type="evidence" value="ECO:0007669"/>
    <property type="project" value="TreeGrafter"/>
</dbReference>
<gene>
    <name evidence="4" type="ORF">DF183_13730</name>
    <name evidence="5" type="ORF">M2J83_20485</name>
</gene>
<organism evidence="4 6">
    <name type="scientific">Alcaligenes faecalis</name>
    <dbReference type="NCBI Taxonomy" id="511"/>
    <lineage>
        <taxon>Bacteria</taxon>
        <taxon>Pseudomonadati</taxon>
        <taxon>Pseudomonadota</taxon>
        <taxon>Betaproteobacteria</taxon>
        <taxon>Burkholderiales</taxon>
        <taxon>Alcaligenaceae</taxon>
        <taxon>Alcaligenes</taxon>
    </lineage>
</organism>
<dbReference type="RefSeq" id="WP_042489391.1">
    <property type="nucleotide sequence ID" value="NZ_CP023667.1"/>
</dbReference>
<feature type="domain" description="Flavin reductase like" evidence="3">
    <location>
        <begin position="28"/>
        <end position="177"/>
    </location>
</feature>
<dbReference type="STRING" id="511.UZ73_11265"/>
<evidence type="ECO:0000313" key="6">
    <source>
        <dbReference type="Proteomes" id="UP000245216"/>
    </source>
</evidence>
<dbReference type="EMBL" id="CP096916">
    <property type="protein sequence ID" value="WBM38140.1"/>
    <property type="molecule type" value="Genomic_DNA"/>
</dbReference>
<dbReference type="PANTHER" id="PTHR30466:SF11">
    <property type="entry name" value="FLAVIN-DEPENDENT MONOOXYGENASE, REDUCTASE SUBUNIT HSAB"/>
    <property type="match status" value="1"/>
</dbReference>
<dbReference type="PANTHER" id="PTHR30466">
    <property type="entry name" value="FLAVIN REDUCTASE"/>
    <property type="match status" value="1"/>
</dbReference>
<comment type="similarity">
    <text evidence="1">Belongs to the non-flavoprotein flavin reductase family.</text>
</comment>